<feature type="region of interest" description="Disordered" evidence="4">
    <location>
        <begin position="310"/>
        <end position="348"/>
    </location>
</feature>
<organism evidence="5 6">
    <name type="scientific">Ditylenchus dipsaci</name>
    <dbReference type="NCBI Taxonomy" id="166011"/>
    <lineage>
        <taxon>Eukaryota</taxon>
        <taxon>Metazoa</taxon>
        <taxon>Ecdysozoa</taxon>
        <taxon>Nematoda</taxon>
        <taxon>Chromadorea</taxon>
        <taxon>Rhabditida</taxon>
        <taxon>Tylenchina</taxon>
        <taxon>Tylenchomorpha</taxon>
        <taxon>Sphaerularioidea</taxon>
        <taxon>Anguinidae</taxon>
        <taxon>Anguininae</taxon>
        <taxon>Ditylenchus</taxon>
    </lineage>
</organism>
<dbReference type="PROSITE" id="PS50297">
    <property type="entry name" value="ANK_REP_REGION"/>
    <property type="match status" value="4"/>
</dbReference>
<evidence type="ECO:0000256" key="2">
    <source>
        <dbReference type="ARBA" id="ARBA00023043"/>
    </source>
</evidence>
<dbReference type="SMART" id="SM00248">
    <property type="entry name" value="ANK"/>
    <property type="match status" value="5"/>
</dbReference>
<dbReference type="InterPro" id="IPR033635">
    <property type="entry name" value="ANKS1/Caskin"/>
</dbReference>
<sequence length="464" mass="51072">MGVKDFNHNVQEFFDLFSIEFPAADHSCRGWLTSLRDPSTSYTALHQASLHGHCDIVKLLVEQDQDLVASKDRRGCLPIHLAAWNGHVQVVEELLRADVGTINSVNNAKESPLHLAAQHGYGGVVSLLLKNRANAQLRNARFETALDISNGKRNICKLLICYCPELVLQSAAECSTADNRTISAKIVYPLHSAARYGNVECLSVLCDSGFNVNYVTEEGSAIHVAAVFGQIESVRLLLSHGVDLNIKDSNGMTVLEKLQYYETHQHTDLTQVIQSKDGWSACKELIEEFLGNLKSIKPVIWIALPENSRAPDQKRTSSKCASTTSQTNQAGTSTSRSNGHHPTAPTVVRPVFPITSTNMLGRSAIMPQKRVKGSLPSGLIHVDQNPSNTLPATCSYQAPPLYDAWTQPKPLVYNNIDNLISAQPPLPLSYDNVPRSLFIYDNAPPPNHRRWDHDCCVSQAKPGQ</sequence>
<name>A0A915EJT5_9BILA</name>
<dbReference type="InterPro" id="IPR002110">
    <property type="entry name" value="Ankyrin_rpt"/>
</dbReference>
<dbReference type="Proteomes" id="UP000887574">
    <property type="component" value="Unplaced"/>
</dbReference>
<evidence type="ECO:0000256" key="4">
    <source>
        <dbReference type="SAM" id="MobiDB-lite"/>
    </source>
</evidence>
<protein>
    <submittedName>
        <fullName evidence="6">Uncharacterized protein</fullName>
    </submittedName>
</protein>
<evidence type="ECO:0000256" key="3">
    <source>
        <dbReference type="PROSITE-ProRule" id="PRU00023"/>
    </source>
</evidence>
<feature type="repeat" description="ANK" evidence="3">
    <location>
        <begin position="217"/>
        <end position="249"/>
    </location>
</feature>
<feature type="repeat" description="ANK" evidence="3">
    <location>
        <begin position="108"/>
        <end position="140"/>
    </location>
</feature>
<proteinExistence type="predicted"/>
<feature type="compositionally biased region" description="Polar residues" evidence="4">
    <location>
        <begin position="318"/>
        <end position="337"/>
    </location>
</feature>
<dbReference type="SUPFAM" id="SSF48403">
    <property type="entry name" value="Ankyrin repeat"/>
    <property type="match status" value="1"/>
</dbReference>
<evidence type="ECO:0000313" key="6">
    <source>
        <dbReference type="WBParaSite" id="jg7495"/>
    </source>
</evidence>
<dbReference type="WBParaSite" id="jg7495">
    <property type="protein sequence ID" value="jg7495"/>
    <property type="gene ID" value="jg7495"/>
</dbReference>
<dbReference type="InterPro" id="IPR036770">
    <property type="entry name" value="Ankyrin_rpt-contain_sf"/>
</dbReference>
<reference evidence="6" key="1">
    <citation type="submission" date="2022-11" db="UniProtKB">
        <authorList>
            <consortium name="WormBaseParasite"/>
        </authorList>
    </citation>
    <scope>IDENTIFICATION</scope>
</reference>
<dbReference type="PROSITE" id="PS50088">
    <property type="entry name" value="ANK_REPEAT"/>
    <property type="match status" value="5"/>
</dbReference>
<feature type="repeat" description="ANK" evidence="3">
    <location>
        <begin position="189"/>
        <end position="217"/>
    </location>
</feature>
<dbReference type="Pfam" id="PF00023">
    <property type="entry name" value="Ank"/>
    <property type="match status" value="1"/>
</dbReference>
<dbReference type="PANTHER" id="PTHR24174:SF16">
    <property type="entry name" value="CASKIN-2"/>
    <property type="match status" value="1"/>
</dbReference>
<dbReference type="PANTHER" id="PTHR24174">
    <property type="entry name" value="ANKYRIN REPEAT AND STERILE ALPHA MOTIF DOMAIN-CONTAINING PROTEIN 1"/>
    <property type="match status" value="1"/>
</dbReference>
<feature type="repeat" description="ANK" evidence="3">
    <location>
        <begin position="74"/>
        <end position="96"/>
    </location>
</feature>
<keyword evidence="1" id="KW-0677">Repeat</keyword>
<accession>A0A915EJT5</accession>
<keyword evidence="2 3" id="KW-0040">ANK repeat</keyword>
<evidence type="ECO:0000256" key="1">
    <source>
        <dbReference type="ARBA" id="ARBA00022737"/>
    </source>
</evidence>
<keyword evidence="5" id="KW-1185">Reference proteome</keyword>
<dbReference type="Gene3D" id="1.25.40.20">
    <property type="entry name" value="Ankyrin repeat-containing domain"/>
    <property type="match status" value="2"/>
</dbReference>
<feature type="repeat" description="ANK" evidence="3">
    <location>
        <begin position="40"/>
        <end position="72"/>
    </location>
</feature>
<evidence type="ECO:0000313" key="5">
    <source>
        <dbReference type="Proteomes" id="UP000887574"/>
    </source>
</evidence>
<dbReference type="PRINTS" id="PR01415">
    <property type="entry name" value="ANKYRIN"/>
</dbReference>
<dbReference type="AlphaFoldDB" id="A0A915EJT5"/>
<dbReference type="Pfam" id="PF12796">
    <property type="entry name" value="Ank_2"/>
    <property type="match status" value="2"/>
</dbReference>